<gene>
    <name evidence="2" type="ORF">SKAU_G00305590</name>
</gene>
<evidence type="ECO:0000313" key="3">
    <source>
        <dbReference type="Proteomes" id="UP001152622"/>
    </source>
</evidence>
<proteinExistence type="predicted"/>
<keyword evidence="3" id="KW-1185">Reference proteome</keyword>
<name>A0A9Q1EQQ5_SYNKA</name>
<dbReference type="AlphaFoldDB" id="A0A9Q1EQQ5"/>
<feature type="compositionally biased region" description="Basic and acidic residues" evidence="1">
    <location>
        <begin position="1"/>
        <end position="14"/>
    </location>
</feature>
<evidence type="ECO:0000256" key="1">
    <source>
        <dbReference type="SAM" id="MobiDB-lite"/>
    </source>
</evidence>
<comment type="caution">
    <text evidence="2">The sequence shown here is derived from an EMBL/GenBank/DDBJ whole genome shotgun (WGS) entry which is preliminary data.</text>
</comment>
<protein>
    <submittedName>
        <fullName evidence="2">Uncharacterized protein</fullName>
    </submittedName>
</protein>
<organism evidence="2 3">
    <name type="scientific">Synaphobranchus kaupii</name>
    <name type="common">Kaup's arrowtooth eel</name>
    <dbReference type="NCBI Taxonomy" id="118154"/>
    <lineage>
        <taxon>Eukaryota</taxon>
        <taxon>Metazoa</taxon>
        <taxon>Chordata</taxon>
        <taxon>Craniata</taxon>
        <taxon>Vertebrata</taxon>
        <taxon>Euteleostomi</taxon>
        <taxon>Actinopterygii</taxon>
        <taxon>Neopterygii</taxon>
        <taxon>Teleostei</taxon>
        <taxon>Anguilliformes</taxon>
        <taxon>Synaphobranchidae</taxon>
        <taxon>Synaphobranchus</taxon>
    </lineage>
</organism>
<feature type="region of interest" description="Disordered" evidence="1">
    <location>
        <begin position="1"/>
        <end position="40"/>
    </location>
</feature>
<dbReference type="EMBL" id="JAINUF010000013">
    <property type="protein sequence ID" value="KAJ8343230.1"/>
    <property type="molecule type" value="Genomic_DNA"/>
</dbReference>
<reference evidence="2" key="1">
    <citation type="journal article" date="2023" name="Science">
        <title>Genome structures resolve the early diversification of teleost fishes.</title>
        <authorList>
            <person name="Parey E."/>
            <person name="Louis A."/>
            <person name="Montfort J."/>
            <person name="Bouchez O."/>
            <person name="Roques C."/>
            <person name="Iampietro C."/>
            <person name="Lluch J."/>
            <person name="Castinel A."/>
            <person name="Donnadieu C."/>
            <person name="Desvignes T."/>
            <person name="Floi Bucao C."/>
            <person name="Jouanno E."/>
            <person name="Wen M."/>
            <person name="Mejri S."/>
            <person name="Dirks R."/>
            <person name="Jansen H."/>
            <person name="Henkel C."/>
            <person name="Chen W.J."/>
            <person name="Zahm M."/>
            <person name="Cabau C."/>
            <person name="Klopp C."/>
            <person name="Thompson A.W."/>
            <person name="Robinson-Rechavi M."/>
            <person name="Braasch I."/>
            <person name="Lecointre G."/>
            <person name="Bobe J."/>
            <person name="Postlethwait J.H."/>
            <person name="Berthelot C."/>
            <person name="Roest Crollius H."/>
            <person name="Guiguen Y."/>
        </authorList>
    </citation>
    <scope>NUCLEOTIDE SEQUENCE</scope>
    <source>
        <strain evidence="2">WJC10195</strain>
    </source>
</reference>
<sequence>MHKTILHADREGRRGSFCKNYHSRSSKADPGLVQPSGEASAAASFDDAALSLEPLQNQQAAGPGRVTEASCRRPAGTLEKQPASPADAQMGLGHFVGAPDITHNACILLGRMSRVPRAQKHRAHWTRKRAFKSTYHKAGVQHCLSPKKDGELLTSLALFCPICG</sequence>
<dbReference type="Proteomes" id="UP001152622">
    <property type="component" value="Chromosome 13"/>
</dbReference>
<accession>A0A9Q1EQQ5</accession>
<evidence type="ECO:0000313" key="2">
    <source>
        <dbReference type="EMBL" id="KAJ8343230.1"/>
    </source>
</evidence>
<feature type="region of interest" description="Disordered" evidence="1">
    <location>
        <begin position="57"/>
        <end position="85"/>
    </location>
</feature>